<comment type="similarity">
    <text evidence="1 5">Belongs to the peptidase S8 family.</text>
</comment>
<proteinExistence type="inferred from homology"/>
<feature type="active site" description="Charge relay system" evidence="5">
    <location>
        <position position="421"/>
    </location>
</feature>
<evidence type="ECO:0000256" key="6">
    <source>
        <dbReference type="SAM" id="SignalP"/>
    </source>
</evidence>
<dbReference type="EC" id="3.4.-.-" evidence="8"/>
<keyword evidence="4 5" id="KW-0720">Serine protease</keyword>
<dbReference type="InterPro" id="IPR034080">
    <property type="entry name" value="Protease_P7-like_dom"/>
</dbReference>
<evidence type="ECO:0000313" key="8">
    <source>
        <dbReference type="EMBL" id="MDO5987531.1"/>
    </source>
</evidence>
<feature type="active site" description="Charge relay system" evidence="5">
    <location>
        <position position="95"/>
    </location>
</feature>
<dbReference type="InterPro" id="IPR050131">
    <property type="entry name" value="Peptidase_S8_subtilisin-like"/>
</dbReference>
<evidence type="ECO:0000313" key="9">
    <source>
        <dbReference type="Proteomes" id="UP001176891"/>
    </source>
</evidence>
<evidence type="ECO:0000256" key="4">
    <source>
        <dbReference type="ARBA" id="ARBA00022825"/>
    </source>
</evidence>
<dbReference type="RefSeq" id="WP_303282093.1">
    <property type="nucleotide sequence ID" value="NZ_BAABCZ010000010.1"/>
</dbReference>
<keyword evidence="6" id="KW-0732">Signal</keyword>
<evidence type="ECO:0000256" key="2">
    <source>
        <dbReference type="ARBA" id="ARBA00022670"/>
    </source>
</evidence>
<evidence type="ECO:0000256" key="5">
    <source>
        <dbReference type="PROSITE-ProRule" id="PRU01240"/>
    </source>
</evidence>
<dbReference type="EMBL" id="JAUOEM010000003">
    <property type="protein sequence ID" value="MDO5987531.1"/>
    <property type="molecule type" value="Genomic_DNA"/>
</dbReference>
<evidence type="ECO:0000259" key="7">
    <source>
        <dbReference type="Pfam" id="PF00082"/>
    </source>
</evidence>
<name>A0ABT8X0S0_9FLAO</name>
<dbReference type="InterPro" id="IPR036852">
    <property type="entry name" value="Peptidase_S8/S53_dom_sf"/>
</dbReference>
<dbReference type="CDD" id="cd07483">
    <property type="entry name" value="Peptidases_S8_Subtilisin_Novo-like"/>
    <property type="match status" value="1"/>
</dbReference>
<keyword evidence="9" id="KW-1185">Reference proteome</keyword>
<sequence>MNNRFNICAVVATCYFLLLATGCKTIQSTTSNLVPTPIVNNGALTFKQTALPEDVLPIWSYLDLVSDSISGMSLDKAKQIVANKKVKPLIVAVIDSGTDLEHEVLQGLVWSNPKEVVGNQKDDDSNGYIDDINGWNFLADAYGAPLAITRLVAKCEELCTEENRKDTFCSRCEPLQKEYDVASEKASEAYSNTVHWYNEATTSEAHKLAYDHILALNQYHYNPLYNPREIIGDNVNDLNDKYYGNNSVLPQEKSETHGTHVAGIAVKITRQFTDAIKYLPIRAIPNGDEYDKDVALAIRYAVDSGAKVINMSFGKAYSEHPDWVQEAIKYAASKDVLMVHAAGNNSKNIDESKVFPNDQNANDNEIADNMITVGAITRYFNEALVSEFSNYGEKNVDIFAPGSKIYSALPNNEYGYQQGTSMAAPAVAAVAGLVRSYYPKLSASQVKHILMNSGIEVPFEVYVPGKPGEKQPFSELCKSGRILNAYNALLMAEKMSKNK</sequence>
<dbReference type="PANTHER" id="PTHR43806">
    <property type="entry name" value="PEPTIDASE S8"/>
    <property type="match status" value="1"/>
</dbReference>
<feature type="domain" description="Peptidase S8/S53" evidence="7">
    <location>
        <begin position="89"/>
        <end position="453"/>
    </location>
</feature>
<dbReference type="InterPro" id="IPR000209">
    <property type="entry name" value="Peptidase_S8/S53_dom"/>
</dbReference>
<dbReference type="PANTHER" id="PTHR43806:SF11">
    <property type="entry name" value="CEREVISIN-RELATED"/>
    <property type="match status" value="1"/>
</dbReference>
<evidence type="ECO:0000256" key="3">
    <source>
        <dbReference type="ARBA" id="ARBA00022801"/>
    </source>
</evidence>
<keyword evidence="2 5" id="KW-0645">Protease</keyword>
<reference evidence="8" key="1">
    <citation type="submission" date="2023-07" db="EMBL/GenBank/DDBJ databases">
        <title>Two novel species in the genus Flavivirga.</title>
        <authorList>
            <person name="Kwon K."/>
        </authorList>
    </citation>
    <scope>NUCLEOTIDE SEQUENCE</scope>
    <source>
        <strain evidence="8">KACC 14157</strain>
    </source>
</reference>
<protein>
    <submittedName>
        <fullName evidence="8">S8 family peptidase</fullName>
        <ecNumber evidence="8">3.4.-.-</ecNumber>
    </submittedName>
</protein>
<dbReference type="PRINTS" id="PR00723">
    <property type="entry name" value="SUBTILISIN"/>
</dbReference>
<dbReference type="SUPFAM" id="SSF52743">
    <property type="entry name" value="Subtilisin-like"/>
    <property type="match status" value="1"/>
</dbReference>
<dbReference type="GO" id="GO:0016787">
    <property type="term" value="F:hydrolase activity"/>
    <property type="evidence" value="ECO:0007669"/>
    <property type="project" value="UniProtKB-KW"/>
</dbReference>
<dbReference type="PROSITE" id="PS51257">
    <property type="entry name" value="PROKAR_LIPOPROTEIN"/>
    <property type="match status" value="1"/>
</dbReference>
<organism evidence="8 9">
    <name type="scientific">Flavivirga amylovorans</name>
    <dbReference type="NCBI Taxonomy" id="870486"/>
    <lineage>
        <taxon>Bacteria</taxon>
        <taxon>Pseudomonadati</taxon>
        <taxon>Bacteroidota</taxon>
        <taxon>Flavobacteriia</taxon>
        <taxon>Flavobacteriales</taxon>
        <taxon>Flavobacteriaceae</taxon>
        <taxon>Flavivirga</taxon>
    </lineage>
</organism>
<feature type="active site" description="Charge relay system" evidence="5">
    <location>
        <position position="257"/>
    </location>
</feature>
<dbReference type="InterPro" id="IPR015500">
    <property type="entry name" value="Peptidase_S8_subtilisin-rel"/>
</dbReference>
<feature type="chain" id="PRO_5045684134" evidence="6">
    <location>
        <begin position="21"/>
        <end position="499"/>
    </location>
</feature>
<comment type="caution">
    <text evidence="8">The sequence shown here is derived from an EMBL/GenBank/DDBJ whole genome shotgun (WGS) entry which is preliminary data.</text>
</comment>
<evidence type="ECO:0000256" key="1">
    <source>
        <dbReference type="ARBA" id="ARBA00011073"/>
    </source>
</evidence>
<keyword evidence="3 5" id="KW-0378">Hydrolase</keyword>
<feature type="signal peptide" evidence="6">
    <location>
        <begin position="1"/>
        <end position="20"/>
    </location>
</feature>
<dbReference type="InterPro" id="IPR023828">
    <property type="entry name" value="Peptidase_S8_Ser-AS"/>
</dbReference>
<dbReference type="Gene3D" id="3.40.50.200">
    <property type="entry name" value="Peptidase S8/S53 domain"/>
    <property type="match status" value="2"/>
</dbReference>
<gene>
    <name evidence="8" type="ORF">Q4Q39_08995</name>
</gene>
<dbReference type="Proteomes" id="UP001176891">
    <property type="component" value="Unassembled WGS sequence"/>
</dbReference>
<accession>A0ABT8X0S0</accession>
<dbReference type="PROSITE" id="PS00138">
    <property type="entry name" value="SUBTILASE_SER"/>
    <property type="match status" value="1"/>
</dbReference>
<dbReference type="Pfam" id="PF00082">
    <property type="entry name" value="Peptidase_S8"/>
    <property type="match status" value="1"/>
</dbReference>
<dbReference type="PROSITE" id="PS51892">
    <property type="entry name" value="SUBTILASE"/>
    <property type="match status" value="1"/>
</dbReference>